<dbReference type="EMBL" id="WRPP01000010">
    <property type="protein sequence ID" value="MVU82621.1"/>
    <property type="molecule type" value="Genomic_DNA"/>
</dbReference>
<organism evidence="2 3">
    <name type="scientific">Nocardia terrae</name>
    <dbReference type="NCBI Taxonomy" id="2675851"/>
    <lineage>
        <taxon>Bacteria</taxon>
        <taxon>Bacillati</taxon>
        <taxon>Actinomycetota</taxon>
        <taxon>Actinomycetes</taxon>
        <taxon>Mycobacteriales</taxon>
        <taxon>Nocardiaceae</taxon>
        <taxon>Nocardia</taxon>
    </lineage>
</organism>
<sequence>MLDVRPPRKKVAVRVAVAQELTGIESVTVEESPPPPDPGPGQVLIRVHCAGVGPWDVGMLGGGFPGTTVPFVPGQEVSGVVEAVGVGAEVLPGQRVYATTFPTGGGLAEFVLADSGRVAAMPADTDFAAAAGLVIAAGTAHEGLIDRGRLRAGETVLITAASGGVGSCAVQIAVAVGARVLGVASLGNHGYLRSLGAAAVFDYHDPDWAGQVHRAVPGGVDLLFDGAGGQTRDSALTTIRDNGRAVSIIAQDPMGELERGITGDTFAARVDRQRLDALTALVEAGQLHPRVEAVFPLEQAPEALARVAGGHTRGKLAVQIVP</sequence>
<dbReference type="PANTHER" id="PTHR43677:SF4">
    <property type="entry name" value="QUINONE OXIDOREDUCTASE-LIKE PROTEIN 2"/>
    <property type="match status" value="1"/>
</dbReference>
<feature type="domain" description="Enoyl reductase (ER)" evidence="1">
    <location>
        <begin position="23"/>
        <end position="318"/>
    </location>
</feature>
<dbReference type="Proteomes" id="UP000466794">
    <property type="component" value="Unassembled WGS sequence"/>
</dbReference>
<dbReference type="SMART" id="SM00829">
    <property type="entry name" value="PKS_ER"/>
    <property type="match status" value="1"/>
</dbReference>
<evidence type="ECO:0000313" key="3">
    <source>
        <dbReference type="Proteomes" id="UP000466794"/>
    </source>
</evidence>
<dbReference type="SUPFAM" id="SSF51735">
    <property type="entry name" value="NAD(P)-binding Rossmann-fold domains"/>
    <property type="match status" value="1"/>
</dbReference>
<comment type="caution">
    <text evidence="2">The sequence shown here is derived from an EMBL/GenBank/DDBJ whole genome shotgun (WGS) entry which is preliminary data.</text>
</comment>
<dbReference type="Gene3D" id="3.40.50.720">
    <property type="entry name" value="NAD(P)-binding Rossmann-like Domain"/>
    <property type="match status" value="1"/>
</dbReference>
<dbReference type="Pfam" id="PF13602">
    <property type="entry name" value="ADH_zinc_N_2"/>
    <property type="match status" value="1"/>
</dbReference>
<name>A0A7K1V806_9NOCA</name>
<gene>
    <name evidence="2" type="ORF">GPX89_35990</name>
</gene>
<dbReference type="Gene3D" id="3.90.180.10">
    <property type="entry name" value="Medium-chain alcohol dehydrogenases, catalytic domain"/>
    <property type="match status" value="1"/>
</dbReference>
<reference evidence="2 3" key="1">
    <citation type="submission" date="2019-12" db="EMBL/GenBank/DDBJ databases">
        <title>Nocardia sp. nov. ET3-3 isolated from soil.</title>
        <authorList>
            <person name="Kanchanasin P."/>
            <person name="Tanasupawat S."/>
            <person name="Yuki M."/>
            <person name="Kudo T."/>
        </authorList>
    </citation>
    <scope>NUCLEOTIDE SEQUENCE [LARGE SCALE GENOMIC DNA]</scope>
    <source>
        <strain evidence="2 3">ET3-3</strain>
    </source>
</reference>
<dbReference type="SUPFAM" id="SSF50129">
    <property type="entry name" value="GroES-like"/>
    <property type="match status" value="1"/>
</dbReference>
<dbReference type="CDD" id="cd05289">
    <property type="entry name" value="MDR_like_2"/>
    <property type="match status" value="1"/>
</dbReference>
<dbReference type="InterPro" id="IPR036291">
    <property type="entry name" value="NAD(P)-bd_dom_sf"/>
</dbReference>
<keyword evidence="3" id="KW-1185">Reference proteome</keyword>
<dbReference type="InterPro" id="IPR051397">
    <property type="entry name" value="Zn-ADH-like_protein"/>
</dbReference>
<dbReference type="GO" id="GO:0016491">
    <property type="term" value="F:oxidoreductase activity"/>
    <property type="evidence" value="ECO:0007669"/>
    <property type="project" value="InterPro"/>
</dbReference>
<dbReference type="PANTHER" id="PTHR43677">
    <property type="entry name" value="SHORT-CHAIN DEHYDROGENASE/REDUCTASE"/>
    <property type="match status" value="1"/>
</dbReference>
<evidence type="ECO:0000313" key="2">
    <source>
        <dbReference type="EMBL" id="MVU82621.1"/>
    </source>
</evidence>
<proteinExistence type="predicted"/>
<dbReference type="InterPro" id="IPR013154">
    <property type="entry name" value="ADH-like_N"/>
</dbReference>
<accession>A0A7K1V806</accession>
<dbReference type="InterPro" id="IPR011032">
    <property type="entry name" value="GroES-like_sf"/>
</dbReference>
<evidence type="ECO:0000259" key="1">
    <source>
        <dbReference type="SMART" id="SM00829"/>
    </source>
</evidence>
<dbReference type="InterPro" id="IPR020843">
    <property type="entry name" value="ER"/>
</dbReference>
<dbReference type="Pfam" id="PF08240">
    <property type="entry name" value="ADH_N"/>
    <property type="match status" value="1"/>
</dbReference>
<dbReference type="AlphaFoldDB" id="A0A7K1V806"/>
<protein>
    <submittedName>
        <fullName evidence="2">Zinc-binding dehydrogenase</fullName>
    </submittedName>
</protein>